<feature type="region of interest" description="Disordered" evidence="12">
    <location>
        <begin position="138"/>
        <end position="157"/>
    </location>
</feature>
<keyword evidence="11" id="KW-0175">Coiled coil</keyword>
<evidence type="ECO:0000256" key="7">
    <source>
        <dbReference type="ARBA" id="ARBA00023125"/>
    </source>
</evidence>
<dbReference type="InterPro" id="IPR013087">
    <property type="entry name" value="Znf_C2H2_type"/>
</dbReference>
<reference evidence="15" key="1">
    <citation type="submission" date="2014-03" db="EMBL/GenBank/DDBJ databases">
        <authorList>
            <person name="Aksoy S."/>
            <person name="Warren W."/>
            <person name="Wilson R.K."/>
        </authorList>
    </citation>
    <scope>NUCLEOTIDE SEQUENCE [LARGE SCALE GENOMIC DNA]</scope>
    <source>
        <strain evidence="15">IAEA</strain>
    </source>
</reference>
<feature type="region of interest" description="Disordered" evidence="12">
    <location>
        <begin position="929"/>
        <end position="954"/>
    </location>
</feature>
<evidence type="ECO:0000313" key="15">
    <source>
        <dbReference type="Proteomes" id="UP000092445"/>
    </source>
</evidence>
<feature type="region of interest" description="Disordered" evidence="12">
    <location>
        <begin position="1290"/>
        <end position="1310"/>
    </location>
</feature>
<feature type="region of interest" description="Disordered" evidence="12">
    <location>
        <begin position="229"/>
        <end position="249"/>
    </location>
</feature>
<dbReference type="EnsemblMetazoa" id="GPAI012017-RA">
    <property type="protein sequence ID" value="GPAI012017-PA"/>
    <property type="gene ID" value="GPAI012017"/>
</dbReference>
<dbReference type="PROSITE" id="PS00028">
    <property type="entry name" value="ZINC_FINGER_C2H2_1"/>
    <property type="match status" value="10"/>
</dbReference>
<protein>
    <recommendedName>
        <fullName evidence="13">C2H2-type domain-containing protein</fullName>
    </recommendedName>
</protein>
<reference evidence="14" key="2">
    <citation type="submission" date="2020-05" db="UniProtKB">
        <authorList>
            <consortium name="EnsemblMetazoa"/>
        </authorList>
    </citation>
    <scope>IDENTIFICATION</scope>
    <source>
        <strain evidence="14">IAEA</strain>
    </source>
</reference>
<dbReference type="Pfam" id="PF00096">
    <property type="entry name" value="zf-C2H2"/>
    <property type="match status" value="6"/>
</dbReference>
<feature type="coiled-coil region" evidence="11">
    <location>
        <begin position="46"/>
        <end position="73"/>
    </location>
</feature>
<keyword evidence="6" id="KW-0805">Transcription regulation</keyword>
<feature type="compositionally biased region" description="Polar residues" evidence="12">
    <location>
        <begin position="518"/>
        <end position="551"/>
    </location>
</feature>
<dbReference type="GO" id="GO:0008270">
    <property type="term" value="F:zinc ion binding"/>
    <property type="evidence" value="ECO:0007669"/>
    <property type="project" value="UniProtKB-KW"/>
</dbReference>
<dbReference type="GO" id="GO:0005634">
    <property type="term" value="C:nucleus"/>
    <property type="evidence" value="ECO:0007669"/>
    <property type="project" value="UniProtKB-SubCell"/>
</dbReference>
<feature type="compositionally biased region" description="Polar residues" evidence="12">
    <location>
        <begin position="938"/>
        <end position="949"/>
    </location>
</feature>
<feature type="domain" description="C2H2-type" evidence="13">
    <location>
        <begin position="1986"/>
        <end position="2013"/>
    </location>
</feature>
<feature type="domain" description="C2H2-type" evidence="13">
    <location>
        <begin position="1868"/>
        <end position="1896"/>
    </location>
</feature>
<organism evidence="14 15">
    <name type="scientific">Glossina pallidipes</name>
    <name type="common">Tsetse fly</name>
    <dbReference type="NCBI Taxonomy" id="7398"/>
    <lineage>
        <taxon>Eukaryota</taxon>
        <taxon>Metazoa</taxon>
        <taxon>Ecdysozoa</taxon>
        <taxon>Arthropoda</taxon>
        <taxon>Hexapoda</taxon>
        <taxon>Insecta</taxon>
        <taxon>Pterygota</taxon>
        <taxon>Neoptera</taxon>
        <taxon>Endopterygota</taxon>
        <taxon>Diptera</taxon>
        <taxon>Brachycera</taxon>
        <taxon>Muscomorpha</taxon>
        <taxon>Hippoboscoidea</taxon>
        <taxon>Glossinidae</taxon>
        <taxon>Glossina</taxon>
    </lineage>
</organism>
<dbReference type="SMART" id="SM00355">
    <property type="entry name" value="ZnF_C2H2"/>
    <property type="match status" value="14"/>
</dbReference>
<dbReference type="Gene3D" id="3.30.160.60">
    <property type="entry name" value="Classic Zinc Finger"/>
    <property type="match status" value="8"/>
</dbReference>
<dbReference type="SUPFAM" id="SSF57667">
    <property type="entry name" value="beta-beta-alpha zinc fingers"/>
    <property type="match status" value="5"/>
</dbReference>
<dbReference type="InterPro" id="IPR036236">
    <property type="entry name" value="Znf_C2H2_sf"/>
</dbReference>
<evidence type="ECO:0000256" key="11">
    <source>
        <dbReference type="SAM" id="Coils"/>
    </source>
</evidence>
<evidence type="ECO:0000256" key="4">
    <source>
        <dbReference type="ARBA" id="ARBA00022771"/>
    </source>
</evidence>
<feature type="domain" description="C2H2-type" evidence="13">
    <location>
        <begin position="2042"/>
        <end position="2069"/>
    </location>
</feature>
<comment type="subcellular location">
    <subcellularLocation>
        <location evidence="1">Nucleus</location>
    </subcellularLocation>
</comment>
<feature type="region of interest" description="Disordered" evidence="12">
    <location>
        <begin position="288"/>
        <end position="359"/>
    </location>
</feature>
<dbReference type="PROSITE" id="PS50157">
    <property type="entry name" value="ZINC_FINGER_C2H2_2"/>
    <property type="match status" value="9"/>
</dbReference>
<dbReference type="FunFam" id="3.30.160.60:FF:000989">
    <property type="entry name" value="Spalt like transcription factor 4"/>
    <property type="match status" value="1"/>
</dbReference>
<evidence type="ECO:0000256" key="5">
    <source>
        <dbReference type="ARBA" id="ARBA00022833"/>
    </source>
</evidence>
<feature type="compositionally biased region" description="Polar residues" evidence="12">
    <location>
        <begin position="790"/>
        <end position="814"/>
    </location>
</feature>
<feature type="compositionally biased region" description="Polar residues" evidence="12">
    <location>
        <begin position="288"/>
        <end position="306"/>
    </location>
</feature>
<feature type="region of interest" description="Disordered" evidence="12">
    <location>
        <begin position="445"/>
        <end position="556"/>
    </location>
</feature>
<feature type="compositionally biased region" description="Polar residues" evidence="12">
    <location>
        <begin position="314"/>
        <end position="347"/>
    </location>
</feature>
<feature type="compositionally biased region" description="Basic and acidic residues" evidence="12">
    <location>
        <begin position="634"/>
        <end position="645"/>
    </location>
</feature>
<keyword evidence="3" id="KW-0677">Repeat</keyword>
<dbReference type="STRING" id="7398.A0A1A9ZEA2"/>
<feature type="domain" description="C2H2-type" evidence="13">
    <location>
        <begin position="1958"/>
        <end position="1985"/>
    </location>
</feature>
<evidence type="ECO:0000256" key="8">
    <source>
        <dbReference type="ARBA" id="ARBA00023163"/>
    </source>
</evidence>
<feature type="region of interest" description="Disordered" evidence="12">
    <location>
        <begin position="609"/>
        <end position="659"/>
    </location>
</feature>
<sequence length="2074" mass="231766">MVKNIQCPVCTLYLHAGMNLCDHLETHPKEQVIKALVEMTISGNENRLLTTQLMEETKNIREKERNSAEIANNHSPPIKDHDVSSNCSISASISSLSNQSSNHTHTTLSNAINFGESNATDGCSTFSLTSSKTAIKFNSDSGSDLKNPLAEPPGEASGEFIKQTFNQSSNTNINQVYQSQTTTMLSNVPTDFSIFGSQRYQHAPLPSQQNSGQSSTTGHLHAPTQLVSSQHHVQYQEYTRGSLPQNSPTQLPILRAESISSGTQQSLNSIAQHLATPSKRQILSLKTETKNGTPTPSPVIRSQHSLPQDKHLADQQTNVHAQDSNGSHTKPGSGLYTTSNSSTSAQPSLSTTTSASNAGNSIFGRSPLVPYPILLSSATSTLASSATSVLRYAESPVAHYLERENGDFIVQETPKHVMEYVEEEDGEFSVIERIYQSPPSVLHIHDEDDVDGDVSSKEALSPKVSGNKSKSFDNEQKSEKVDNSDNEEDFMSISGESDQEEFVASNHPKSKKPGVDSMSKQSDVSLTNETETLSISKITPSTNASSPLSQDSIRKKSPKNTITVLSDVQLNLNEYLDLVGNIIASSKISPQRKTLSAIAPVPLVKIEKEEPLDDDEDQIQEHSTDEGTSTKPPLKADKHETEKPTDTSIQPTEEDEKKPDIFECNIESDNSKCGTPYSSNCSGHATSVIRMATTSTSQQMQQTSHVNDGLLGEGLLVKQKEKETVYADKEPKSITIRRDSDRAEDLSKPQPKIQHNLTGFTSDYLRKPFATAIGRKVPKKLVIKPKSSKTEISATNACASSPTGDDQKPSTSAKAQEEYAKLKQRISTDSSNETTPLVQQKGMLFAQLDENYKERNRCNKTADCDKLQLKSSREFDYIEDNEREQLSVAEKLSNLSKTTTIVEKEINKSYASAEKCKRLEELHQHVIMDKRSNERPTLATTNSSNLTPTQDDREKRVKKNLELISFREHGEGLKQKQRTIIEDIVKVKSEPLSGGNYENQLPETDLNIVDQQLECSSAHTVMECKEEKPCLTETCLPSSTPHLKTESNIADDARVLYDFANSKKVTATETSRKEFLSSSVAFSKQKMQDFPNSSNIDFSSAQSEKENKSEMVVINSSYSSESAVDVNLQNCSFPQSSSVLPFTNAQPNQAQNYIDYPFGFLYNSNNSNNNHVSQQEDIKRSQTFYSNMAHSVSVSNSSNSNLLEDSSATKQDQSLISNQQHNQNRNVAEWFNSTDANNTSSVSTAVTSNIEVSFNSPLSVDCNASLDGGDVSKYLDLDACKREQNFDIIDSSRSQNPPQPPPSSPNSCSFAGATDNSLSGVCPVSAALNIRTDEKMPAKGEISEQESNCDIENSWSQPMYGDISARFFRTSFPGMFTHDSDWHHEDYFTVQDLSASTTAPATNGSSRTRSFDLRLPSETTSAVADNFISSGLQIFSQNSQDNIRGNADILPSTSGRGKKKRKRISQDDKLNVTTSLTQVQHIQETREPESTDFELPQASAVPSSSEFLAGPVVLGDSALVQNLGQQKPREKTYECARCFAKYSKLKDRNAHMIAAHNYVRQNRKLVCPQTIITSTITSNEADVTDLTPSTSEGVILSKSLQIEDLPEDSKHGIVKIETEPHAADVNPVNNDLVTEMPKELDDNKQNVSIVPVESSYAATESNVTTSIEKEEQTSTLDIKYPGLQRLSLNAPTTKLTTLYRMLVTYNMSNLKIKQDLTELDEKLMESLIFYCHVCRQSFSSVKFYDIHLTEHPAECFSCGKKFQRWKNLSLHLKRHMGWKEFGCNVCEKKFVVRSALVEHMRMHSGQSPLKCKICGKHFKRYSNLTQHRKRHTKQQLVRKKEYVCYCGEVLPSKARFLWHKETHDSKPKCCPHCCDRFVHVNSLKRHIRLAHSDKFDYVEPMECPICKQVFSKASMKSHMATHSTESQYDCTICSKSFSTKWNLKIHSWVHANRTAKPFKCEHCPKAFVRELDFKNHINSHKQIRPYTCEVCGCKFIRKYNYMRHRREHHGDKKFTCQICKKSFHRHYYLIEHMRIHTGERPFQCTICGKSSTTKTNHNKHMKIHHSRDPFTVEV</sequence>
<keyword evidence="5" id="KW-0862">Zinc</keyword>
<feature type="region of interest" description="Disordered" evidence="12">
    <location>
        <begin position="1444"/>
        <end position="1466"/>
    </location>
</feature>
<dbReference type="FunFam" id="3.30.160.60:FF:002343">
    <property type="entry name" value="Zinc finger protein 33A"/>
    <property type="match status" value="1"/>
</dbReference>
<keyword evidence="8" id="KW-0804">Transcription</keyword>
<feature type="domain" description="C2H2-type" evidence="13">
    <location>
        <begin position="1809"/>
        <end position="1836"/>
    </location>
</feature>
<dbReference type="GO" id="GO:0006355">
    <property type="term" value="P:regulation of DNA-templated transcription"/>
    <property type="evidence" value="ECO:0007669"/>
    <property type="project" value="UniProtKB-ARBA"/>
</dbReference>
<dbReference type="PANTHER" id="PTHR24383">
    <property type="entry name" value="ZINC FINGER PROTEIN"/>
    <property type="match status" value="1"/>
</dbReference>
<feature type="domain" description="C2H2-type" evidence="13">
    <location>
        <begin position="1753"/>
        <end position="1780"/>
    </location>
</feature>
<dbReference type="Proteomes" id="UP000092445">
    <property type="component" value="Unassembled WGS sequence"/>
</dbReference>
<evidence type="ECO:0000256" key="2">
    <source>
        <dbReference type="ARBA" id="ARBA00022723"/>
    </source>
</evidence>
<keyword evidence="15" id="KW-1185">Reference proteome</keyword>
<feature type="compositionally biased region" description="Polar residues" evidence="12">
    <location>
        <begin position="1202"/>
        <end position="1219"/>
    </location>
</feature>
<proteinExistence type="predicted"/>
<dbReference type="VEuPathDB" id="VectorBase:GPAI012017"/>
<evidence type="ECO:0000256" key="9">
    <source>
        <dbReference type="ARBA" id="ARBA00023242"/>
    </source>
</evidence>
<feature type="compositionally biased region" description="Low complexity" evidence="12">
    <location>
        <begin position="348"/>
        <end position="359"/>
    </location>
</feature>
<evidence type="ECO:0000256" key="3">
    <source>
        <dbReference type="ARBA" id="ARBA00022737"/>
    </source>
</evidence>
<feature type="compositionally biased region" description="Basic and acidic residues" evidence="12">
    <location>
        <begin position="729"/>
        <end position="747"/>
    </location>
</feature>
<name>A0A1A9ZEA2_GLOPL</name>
<evidence type="ECO:0000256" key="1">
    <source>
        <dbReference type="ARBA" id="ARBA00004123"/>
    </source>
</evidence>
<dbReference type="GO" id="GO:0003677">
    <property type="term" value="F:DNA binding"/>
    <property type="evidence" value="ECO:0007669"/>
    <property type="project" value="UniProtKB-KW"/>
</dbReference>
<evidence type="ECO:0000313" key="14">
    <source>
        <dbReference type="EnsemblMetazoa" id="GPAI012017-PA"/>
    </source>
</evidence>
<evidence type="ECO:0000256" key="10">
    <source>
        <dbReference type="PROSITE-ProRule" id="PRU00042"/>
    </source>
</evidence>
<dbReference type="FunFam" id="3.30.160.60:FF:002040">
    <property type="entry name" value="zinc finger protein 70"/>
    <property type="match status" value="1"/>
</dbReference>
<feature type="region of interest" description="Disordered" evidence="12">
    <location>
        <begin position="1195"/>
        <end position="1219"/>
    </location>
</feature>
<keyword evidence="4 10" id="KW-0863">Zinc-finger</keyword>
<dbReference type="FunFam" id="3.30.160.60:FF:000110">
    <property type="entry name" value="Zinc finger protein-like"/>
    <property type="match status" value="1"/>
</dbReference>
<keyword evidence="9" id="KW-0539">Nucleus</keyword>
<dbReference type="PANTHER" id="PTHR24383:SF20">
    <property type="entry name" value="C2H2-TYPE DOMAIN-CONTAINING PROTEIN"/>
    <property type="match status" value="1"/>
</dbReference>
<evidence type="ECO:0000259" key="13">
    <source>
        <dbReference type="PROSITE" id="PS50157"/>
    </source>
</evidence>
<feature type="compositionally biased region" description="Basic and acidic residues" evidence="12">
    <location>
        <begin position="470"/>
        <end position="483"/>
    </location>
</feature>
<keyword evidence="7" id="KW-0238">DNA-binding</keyword>
<feature type="domain" description="C2H2-type" evidence="13">
    <location>
        <begin position="2014"/>
        <end position="2041"/>
    </location>
</feature>
<feature type="compositionally biased region" description="Polar residues" evidence="12">
    <location>
        <begin position="825"/>
        <end position="837"/>
    </location>
</feature>
<dbReference type="FunFam" id="3.30.160.60:FF:000100">
    <property type="entry name" value="Zinc finger 45-like"/>
    <property type="match status" value="1"/>
</dbReference>
<feature type="region of interest" description="Disordered" evidence="12">
    <location>
        <begin position="786"/>
        <end position="837"/>
    </location>
</feature>
<evidence type="ECO:0000256" key="6">
    <source>
        <dbReference type="ARBA" id="ARBA00023015"/>
    </source>
</evidence>
<feature type="domain" description="C2H2-type" evidence="13">
    <location>
        <begin position="1928"/>
        <end position="1955"/>
    </location>
</feature>
<feature type="region of interest" description="Disordered" evidence="12">
    <location>
        <begin position="729"/>
        <end position="754"/>
    </location>
</feature>
<evidence type="ECO:0000256" key="12">
    <source>
        <dbReference type="SAM" id="MobiDB-lite"/>
    </source>
</evidence>
<accession>A0A1A9ZEA2</accession>
<keyword evidence="2" id="KW-0479">Metal-binding</keyword>
<feature type="domain" description="C2H2-type" evidence="13">
    <location>
        <begin position="1781"/>
        <end position="1808"/>
    </location>
</feature>